<feature type="domain" description="Protein export membrane protein SecD/SecF C-terminal" evidence="10">
    <location>
        <begin position="107"/>
        <end position="295"/>
    </location>
</feature>
<evidence type="ECO:0000259" key="10">
    <source>
        <dbReference type="Pfam" id="PF02355"/>
    </source>
</evidence>
<keyword evidence="5 9" id="KW-0653">Protein transport</keyword>
<accession>A0A7C1FHV0</accession>
<dbReference type="Pfam" id="PF07549">
    <property type="entry name" value="Sec_GG"/>
    <property type="match status" value="1"/>
</dbReference>
<dbReference type="Pfam" id="PF02355">
    <property type="entry name" value="SecD_SecF_C"/>
    <property type="match status" value="1"/>
</dbReference>
<dbReference type="NCBIfam" id="TIGR00966">
    <property type="entry name" value="transloc_SecF"/>
    <property type="match status" value="1"/>
</dbReference>
<dbReference type="GO" id="GO:0065002">
    <property type="term" value="P:intracellular protein transmembrane transport"/>
    <property type="evidence" value="ECO:0007669"/>
    <property type="project" value="UniProtKB-UniRule"/>
</dbReference>
<feature type="transmembrane region" description="Helical" evidence="9">
    <location>
        <begin position="10"/>
        <end position="28"/>
    </location>
</feature>
<dbReference type="InterPro" id="IPR005665">
    <property type="entry name" value="SecF_bac"/>
</dbReference>
<feature type="transmembrane region" description="Helical" evidence="9">
    <location>
        <begin position="160"/>
        <end position="185"/>
    </location>
</feature>
<keyword evidence="8 9" id="KW-0472">Membrane</keyword>
<evidence type="ECO:0000256" key="3">
    <source>
        <dbReference type="ARBA" id="ARBA00022475"/>
    </source>
</evidence>
<evidence type="ECO:0000256" key="5">
    <source>
        <dbReference type="ARBA" id="ARBA00022927"/>
    </source>
</evidence>
<organism evidence="11">
    <name type="scientific">Caldilinea aerophila</name>
    <dbReference type="NCBI Taxonomy" id="133453"/>
    <lineage>
        <taxon>Bacteria</taxon>
        <taxon>Bacillati</taxon>
        <taxon>Chloroflexota</taxon>
        <taxon>Caldilineae</taxon>
        <taxon>Caldilineales</taxon>
        <taxon>Caldilineaceae</taxon>
        <taxon>Caldilinea</taxon>
    </lineage>
</organism>
<comment type="caution">
    <text evidence="9">Lacks conserved residue(s) required for the propagation of feature annotation.</text>
</comment>
<keyword evidence="4 9" id="KW-0812">Transmembrane</keyword>
<sequence>MYHIVEKRKIWFTISLFSILPALLYMLWSTATRGQPLPLSIDYTGGTVWEVQFSQPVQPAAVRQVFVDAGYGDTTVFTVNNDFTAQIKFKPVDAEEKERLRQALEAQFGPFEELTYRSLGPSIGREVSQAALVALVAASILILLYIAWAFRSVPHPFRYGVAAVVALIHDVLVTLSFLSIMNLVAGWELDALTLTAILTVIGYSVNDTVVIFDRLRENFHRYRNEDFAVVANRSIIETATRSIATQITVLLILVAILVLGGVTLQQFVATMLVGFVSGMYSSIFNATQILVAWDERSLFHRNGKKPVGQSVTATT</sequence>
<evidence type="ECO:0000256" key="7">
    <source>
        <dbReference type="ARBA" id="ARBA00023010"/>
    </source>
</evidence>
<dbReference type="GO" id="GO:0005886">
    <property type="term" value="C:plasma membrane"/>
    <property type="evidence" value="ECO:0007669"/>
    <property type="project" value="UniProtKB-SubCell"/>
</dbReference>
<comment type="subunit">
    <text evidence="9">Forms a complex with SecD. Part of the essential Sec protein translocation apparatus which comprises SecA, SecYEG and auxiliary proteins SecDF. Other proteins may also be involved.</text>
</comment>
<feature type="transmembrane region" description="Helical" evidence="9">
    <location>
        <begin position="127"/>
        <end position="148"/>
    </location>
</feature>
<reference evidence="11" key="1">
    <citation type="journal article" date="2020" name="mSystems">
        <title>Genome- and Community-Level Interaction Insights into Carbon Utilization and Element Cycling Functions of Hydrothermarchaeota in Hydrothermal Sediment.</title>
        <authorList>
            <person name="Zhou Z."/>
            <person name="Liu Y."/>
            <person name="Xu W."/>
            <person name="Pan J."/>
            <person name="Luo Z.H."/>
            <person name="Li M."/>
        </authorList>
    </citation>
    <scope>NUCLEOTIDE SEQUENCE [LARGE SCALE GENOMIC DNA]</scope>
    <source>
        <strain evidence="11">SpSt-289</strain>
    </source>
</reference>
<dbReference type="InterPro" id="IPR022645">
    <property type="entry name" value="SecD/SecF_bac"/>
</dbReference>
<feature type="transmembrane region" description="Helical" evidence="9">
    <location>
        <begin position="243"/>
        <end position="262"/>
    </location>
</feature>
<keyword evidence="3 9" id="KW-1003">Cell membrane</keyword>
<evidence type="ECO:0000313" key="11">
    <source>
        <dbReference type="EMBL" id="HDX30814.1"/>
    </source>
</evidence>
<keyword evidence="7 9" id="KW-0811">Translocation</keyword>
<dbReference type="EMBL" id="DSMG01000053">
    <property type="protein sequence ID" value="HDX30814.1"/>
    <property type="molecule type" value="Genomic_DNA"/>
</dbReference>
<comment type="subcellular location">
    <subcellularLocation>
        <location evidence="1 9">Cell membrane</location>
        <topology evidence="1 9">Multi-pass membrane protein</topology>
    </subcellularLocation>
</comment>
<evidence type="ECO:0000256" key="2">
    <source>
        <dbReference type="ARBA" id="ARBA00022448"/>
    </source>
</evidence>
<comment type="function">
    <text evidence="9">Part of the Sec protein translocase complex. Interacts with the SecYEG preprotein conducting channel. SecDF uses the proton motive force (PMF) to complete protein translocation after the ATP-dependent function of SecA.</text>
</comment>
<keyword evidence="6 9" id="KW-1133">Transmembrane helix</keyword>
<dbReference type="InterPro" id="IPR022646">
    <property type="entry name" value="SecD/SecF_CS"/>
</dbReference>
<dbReference type="InterPro" id="IPR048634">
    <property type="entry name" value="SecD_SecF_C"/>
</dbReference>
<keyword evidence="2 9" id="KW-0813">Transport</keyword>
<dbReference type="GO" id="GO:0043952">
    <property type="term" value="P:protein transport by the Sec complex"/>
    <property type="evidence" value="ECO:0007669"/>
    <property type="project" value="UniProtKB-UniRule"/>
</dbReference>
<evidence type="ECO:0000256" key="6">
    <source>
        <dbReference type="ARBA" id="ARBA00022989"/>
    </source>
</evidence>
<name>A0A7C1FHV0_9CHLR</name>
<evidence type="ECO:0000256" key="4">
    <source>
        <dbReference type="ARBA" id="ARBA00022692"/>
    </source>
</evidence>
<feature type="transmembrane region" description="Helical" evidence="9">
    <location>
        <begin position="191"/>
        <end position="212"/>
    </location>
</feature>
<dbReference type="PRINTS" id="PR01755">
    <property type="entry name" value="SECFTRNLCASE"/>
</dbReference>
<dbReference type="Gene3D" id="1.20.1640.10">
    <property type="entry name" value="Multidrug efflux transporter AcrB transmembrane domain"/>
    <property type="match status" value="1"/>
</dbReference>
<evidence type="ECO:0000256" key="9">
    <source>
        <dbReference type="HAMAP-Rule" id="MF_01464"/>
    </source>
</evidence>
<proteinExistence type="inferred from homology"/>
<evidence type="ECO:0000256" key="8">
    <source>
        <dbReference type="ARBA" id="ARBA00023136"/>
    </source>
</evidence>
<dbReference type="GO" id="GO:0006605">
    <property type="term" value="P:protein targeting"/>
    <property type="evidence" value="ECO:0007669"/>
    <property type="project" value="UniProtKB-UniRule"/>
</dbReference>
<comment type="similarity">
    <text evidence="9">Belongs to the SecD/SecF family. SecF subfamily.</text>
</comment>
<gene>
    <name evidence="9 11" type="primary">secF</name>
    <name evidence="11" type="ORF">ENQ20_04895</name>
</gene>
<evidence type="ECO:0000256" key="1">
    <source>
        <dbReference type="ARBA" id="ARBA00004651"/>
    </source>
</evidence>
<dbReference type="SUPFAM" id="SSF82866">
    <property type="entry name" value="Multidrug efflux transporter AcrB transmembrane domain"/>
    <property type="match status" value="1"/>
</dbReference>
<dbReference type="PANTHER" id="PTHR30081">
    <property type="entry name" value="PROTEIN-EXPORT MEMBRANE PROTEIN SEC"/>
    <property type="match status" value="1"/>
</dbReference>
<comment type="caution">
    <text evidence="11">The sequence shown here is derived from an EMBL/GenBank/DDBJ whole genome shotgun (WGS) entry which is preliminary data.</text>
</comment>
<dbReference type="HAMAP" id="MF_01464_B">
    <property type="entry name" value="SecF_B"/>
    <property type="match status" value="1"/>
</dbReference>
<dbReference type="GO" id="GO:0015450">
    <property type="term" value="F:protein-transporting ATPase activity"/>
    <property type="evidence" value="ECO:0007669"/>
    <property type="project" value="InterPro"/>
</dbReference>
<protein>
    <recommendedName>
        <fullName evidence="9">Protein-export membrane protein SecF</fullName>
    </recommendedName>
</protein>
<dbReference type="PANTHER" id="PTHR30081:SF8">
    <property type="entry name" value="PROTEIN TRANSLOCASE SUBUNIT SECF"/>
    <property type="match status" value="1"/>
</dbReference>
<dbReference type="InterPro" id="IPR022813">
    <property type="entry name" value="SecD/SecF_arch_bac"/>
</dbReference>
<dbReference type="AlphaFoldDB" id="A0A7C1FHV0"/>